<protein>
    <submittedName>
        <fullName evidence="3">ABC transporter substrate-binding protein</fullName>
    </submittedName>
</protein>
<dbReference type="GO" id="GO:0030976">
    <property type="term" value="F:thiamine pyrophosphate binding"/>
    <property type="evidence" value="ECO:0007669"/>
    <property type="project" value="TreeGrafter"/>
</dbReference>
<evidence type="ECO:0000256" key="2">
    <source>
        <dbReference type="SAM" id="SignalP"/>
    </source>
</evidence>
<dbReference type="RefSeq" id="WP_096197624.1">
    <property type="nucleotide sequence ID" value="NZ_JBQQHC010000009.1"/>
</dbReference>
<name>A0A2A3YG06_9MICO</name>
<dbReference type="GO" id="GO:0015888">
    <property type="term" value="P:thiamine transport"/>
    <property type="evidence" value="ECO:0007669"/>
    <property type="project" value="TreeGrafter"/>
</dbReference>
<dbReference type="OrthoDB" id="179400at2"/>
<dbReference type="PROSITE" id="PS51257">
    <property type="entry name" value="PROKAR_LIPOPROTEIN"/>
    <property type="match status" value="1"/>
</dbReference>
<dbReference type="PANTHER" id="PTHR30006">
    <property type="entry name" value="THIAMINE-BINDING PERIPLASMIC PROTEIN-RELATED"/>
    <property type="match status" value="1"/>
</dbReference>
<dbReference type="InterPro" id="IPR006059">
    <property type="entry name" value="SBP"/>
</dbReference>
<dbReference type="AlphaFoldDB" id="A0A2A3YG06"/>
<dbReference type="GO" id="GO:0030975">
    <property type="term" value="F:thiamine binding"/>
    <property type="evidence" value="ECO:0007669"/>
    <property type="project" value="TreeGrafter"/>
</dbReference>
<accession>A0A2A3YG06</accession>
<dbReference type="EMBL" id="NRGR01000024">
    <property type="protein sequence ID" value="PCC38286.1"/>
    <property type="molecule type" value="Genomic_DNA"/>
</dbReference>
<dbReference type="Pfam" id="PF13416">
    <property type="entry name" value="SBP_bac_8"/>
    <property type="match status" value="1"/>
</dbReference>
<dbReference type="Proteomes" id="UP000218598">
    <property type="component" value="Unassembled WGS sequence"/>
</dbReference>
<sequence>MRQLLKASAVLATAALALTACGSADSGADSGDTLIVYTNSNGDGRGDWLTEQAAEAGFDIEVVGQGGGDTTNKILAEAGNPVADVVFGLNNVYFNQLVDAETIEPYTPVWADEVDAELGDASGDGNYWPVVQQAVLLAYDAGRIDAADAPSDWLDLWNDPAFEGRYQSETSMGNATIQIVMSGILTRYADPEGEMGISEEGWAEVEKYFSTGSPAVEDVDIFQRIVDGEVDYGQLPSSGLPGREASYDITAGVVEPEVGVPFVVEQAAIIKGTDQLEESQEFIDWFGGADLQAAWSAEFDSMPVNQGAIDQAEPSIVEFHEGLVRQDIDWEFVTENLNGWVEKIELEYVV</sequence>
<gene>
    <name evidence="3" type="ORF">CIK66_14720</name>
</gene>
<dbReference type="GO" id="GO:0030288">
    <property type="term" value="C:outer membrane-bounded periplasmic space"/>
    <property type="evidence" value="ECO:0007669"/>
    <property type="project" value="TreeGrafter"/>
</dbReference>
<comment type="caution">
    <text evidence="3">The sequence shown here is derived from an EMBL/GenBank/DDBJ whole genome shotgun (WGS) entry which is preliminary data.</text>
</comment>
<keyword evidence="4" id="KW-1185">Reference proteome</keyword>
<dbReference type="SUPFAM" id="SSF53850">
    <property type="entry name" value="Periplasmic binding protein-like II"/>
    <property type="match status" value="1"/>
</dbReference>
<reference evidence="3 4" key="1">
    <citation type="journal article" date="2017" name="Elife">
        <title>Extensive horizontal gene transfer in cheese-associated bacteria.</title>
        <authorList>
            <person name="Bonham K.S."/>
            <person name="Wolfe B.E."/>
            <person name="Dutton R.J."/>
        </authorList>
    </citation>
    <scope>NUCLEOTIDE SEQUENCE [LARGE SCALE GENOMIC DNA]</scope>
    <source>
        <strain evidence="3 4">341_9</strain>
    </source>
</reference>
<dbReference type="PANTHER" id="PTHR30006:SF2">
    <property type="entry name" value="ABC TRANSPORTER SUBSTRATE-BINDING PROTEIN"/>
    <property type="match status" value="1"/>
</dbReference>
<feature type="signal peptide" evidence="2">
    <location>
        <begin position="1"/>
        <end position="22"/>
    </location>
</feature>
<organism evidence="3 4">
    <name type="scientific">Brachybacterium alimentarium</name>
    <dbReference type="NCBI Taxonomy" id="47845"/>
    <lineage>
        <taxon>Bacteria</taxon>
        <taxon>Bacillati</taxon>
        <taxon>Actinomycetota</taxon>
        <taxon>Actinomycetes</taxon>
        <taxon>Micrococcales</taxon>
        <taxon>Dermabacteraceae</taxon>
        <taxon>Brachybacterium</taxon>
    </lineage>
</organism>
<feature type="chain" id="PRO_5039170313" evidence="2">
    <location>
        <begin position="23"/>
        <end position="350"/>
    </location>
</feature>
<proteinExistence type="predicted"/>
<evidence type="ECO:0000313" key="3">
    <source>
        <dbReference type="EMBL" id="PCC38286.1"/>
    </source>
</evidence>
<dbReference type="Gene3D" id="3.40.190.10">
    <property type="entry name" value="Periplasmic binding protein-like II"/>
    <property type="match status" value="2"/>
</dbReference>
<keyword evidence="1 2" id="KW-0732">Signal</keyword>
<evidence type="ECO:0000256" key="1">
    <source>
        <dbReference type="ARBA" id="ARBA00022729"/>
    </source>
</evidence>
<evidence type="ECO:0000313" key="4">
    <source>
        <dbReference type="Proteomes" id="UP000218598"/>
    </source>
</evidence>